<dbReference type="EMBL" id="JQGC01000001">
    <property type="protein sequence ID" value="KFL32818.1"/>
    <property type="molecule type" value="Genomic_DNA"/>
</dbReference>
<dbReference type="Proteomes" id="UP000028981">
    <property type="component" value="Unassembled WGS sequence"/>
</dbReference>
<accession>A0A087M7G5</accession>
<keyword evidence="2" id="KW-0238">DNA-binding</keyword>
<evidence type="ECO:0000256" key="1">
    <source>
        <dbReference type="ARBA" id="ARBA00023015"/>
    </source>
</evidence>
<dbReference type="GO" id="GO:0003700">
    <property type="term" value="F:DNA-binding transcription factor activity"/>
    <property type="evidence" value="ECO:0007669"/>
    <property type="project" value="TreeGrafter"/>
</dbReference>
<dbReference type="PROSITE" id="PS00356">
    <property type="entry name" value="HTH_LACI_1"/>
    <property type="match status" value="1"/>
</dbReference>
<comment type="caution">
    <text evidence="5">The sequence shown here is derived from an EMBL/GenBank/DDBJ whole genome shotgun (WGS) entry which is preliminary data.</text>
</comment>
<dbReference type="SUPFAM" id="SSF47413">
    <property type="entry name" value="lambda repressor-like DNA-binding domains"/>
    <property type="match status" value="1"/>
</dbReference>
<organism evidence="5 6">
    <name type="scientific">Devosia riboflavina</name>
    <dbReference type="NCBI Taxonomy" id="46914"/>
    <lineage>
        <taxon>Bacteria</taxon>
        <taxon>Pseudomonadati</taxon>
        <taxon>Pseudomonadota</taxon>
        <taxon>Alphaproteobacteria</taxon>
        <taxon>Hyphomicrobiales</taxon>
        <taxon>Devosiaceae</taxon>
        <taxon>Devosia</taxon>
    </lineage>
</organism>
<dbReference type="SMART" id="SM00354">
    <property type="entry name" value="HTH_LACI"/>
    <property type="match status" value="1"/>
</dbReference>
<reference evidence="5 6" key="1">
    <citation type="submission" date="2014-08" db="EMBL/GenBank/DDBJ databases">
        <authorList>
            <person name="Hassan Y.I."/>
            <person name="Lepp D."/>
            <person name="Zhou T."/>
        </authorList>
    </citation>
    <scope>NUCLEOTIDE SEQUENCE [LARGE SCALE GENOMIC DNA]</scope>
    <source>
        <strain evidence="5 6">IFO13584</strain>
    </source>
</reference>
<keyword evidence="6" id="KW-1185">Reference proteome</keyword>
<dbReference type="PANTHER" id="PTHR30146:SF109">
    <property type="entry name" value="HTH-TYPE TRANSCRIPTIONAL REGULATOR GALS"/>
    <property type="match status" value="1"/>
</dbReference>
<dbReference type="GO" id="GO:0000976">
    <property type="term" value="F:transcription cis-regulatory region binding"/>
    <property type="evidence" value="ECO:0007669"/>
    <property type="project" value="TreeGrafter"/>
</dbReference>
<dbReference type="PROSITE" id="PS50932">
    <property type="entry name" value="HTH_LACI_2"/>
    <property type="match status" value="1"/>
</dbReference>
<dbReference type="STRING" id="46914.JP75_01345"/>
<dbReference type="InterPro" id="IPR001761">
    <property type="entry name" value="Peripla_BP/Lac1_sug-bd_dom"/>
</dbReference>
<dbReference type="CDD" id="cd01392">
    <property type="entry name" value="HTH_LacI"/>
    <property type="match status" value="1"/>
</dbReference>
<evidence type="ECO:0000256" key="3">
    <source>
        <dbReference type="ARBA" id="ARBA00023163"/>
    </source>
</evidence>
<dbReference type="InterPro" id="IPR028082">
    <property type="entry name" value="Peripla_BP_I"/>
</dbReference>
<name>A0A087M7G5_9HYPH</name>
<feature type="domain" description="HTH lacI-type" evidence="4">
    <location>
        <begin position="10"/>
        <end position="65"/>
    </location>
</feature>
<gene>
    <name evidence="5" type="ORF">JP75_01345</name>
</gene>
<dbReference type="InterPro" id="IPR010982">
    <property type="entry name" value="Lambda_DNA-bd_dom_sf"/>
</dbReference>
<sequence length="344" mass="36584">MRKKQSAGGPGIREVAKAAGVSVATASRVMAKADYPVAAETRQRVLDAARELNFVPNALARGLVRSKTDTIGVIVPGIINPYYAAMVEAIDREARSHGLTTLLALTDGSEARREEIIDELVSRRVDGLIVCAGADDHRPGRGPEALSVPVVLIGEQPNLGFPIVLTDNQKAGFEATQYLWSLGHRHFVYLTSLASWHDFHQRGQGMMAFLKGVHEKAEAEICDGLFGEADAYQRVAAMCAAGLSATAILASTDRHALGALAALADAGIKVPSQVSVMGFDDYITSGFIRPALTTMQMPAADMGRQAVKALVGHLDAPAQIETIQLHAVLIERSSTSIAQNRGPA</sequence>
<keyword evidence="1" id="KW-0805">Transcription regulation</keyword>
<keyword evidence="3" id="KW-0804">Transcription</keyword>
<dbReference type="InterPro" id="IPR000843">
    <property type="entry name" value="HTH_LacI"/>
</dbReference>
<dbReference type="SUPFAM" id="SSF53822">
    <property type="entry name" value="Periplasmic binding protein-like I"/>
    <property type="match status" value="1"/>
</dbReference>
<dbReference type="Pfam" id="PF00356">
    <property type="entry name" value="LacI"/>
    <property type="match status" value="1"/>
</dbReference>
<dbReference type="AlphaFoldDB" id="A0A087M7G5"/>
<evidence type="ECO:0000259" key="4">
    <source>
        <dbReference type="PROSITE" id="PS50932"/>
    </source>
</evidence>
<dbReference type="CDD" id="cd06267">
    <property type="entry name" value="PBP1_LacI_sugar_binding-like"/>
    <property type="match status" value="1"/>
</dbReference>
<dbReference type="PANTHER" id="PTHR30146">
    <property type="entry name" value="LACI-RELATED TRANSCRIPTIONAL REPRESSOR"/>
    <property type="match status" value="1"/>
</dbReference>
<evidence type="ECO:0000313" key="5">
    <source>
        <dbReference type="EMBL" id="KFL32818.1"/>
    </source>
</evidence>
<proteinExistence type="predicted"/>
<evidence type="ECO:0000313" key="6">
    <source>
        <dbReference type="Proteomes" id="UP000028981"/>
    </source>
</evidence>
<dbReference type="Gene3D" id="3.40.50.2300">
    <property type="match status" value="2"/>
</dbReference>
<dbReference type="Gene3D" id="1.10.260.40">
    <property type="entry name" value="lambda repressor-like DNA-binding domains"/>
    <property type="match status" value="1"/>
</dbReference>
<protein>
    <recommendedName>
        <fullName evidence="4">HTH lacI-type domain-containing protein</fullName>
    </recommendedName>
</protein>
<evidence type="ECO:0000256" key="2">
    <source>
        <dbReference type="ARBA" id="ARBA00023125"/>
    </source>
</evidence>
<dbReference type="Pfam" id="PF00532">
    <property type="entry name" value="Peripla_BP_1"/>
    <property type="match status" value="1"/>
</dbReference>